<protein>
    <recommendedName>
        <fullName evidence="1">F-box domain-containing protein</fullName>
    </recommendedName>
</protein>
<gene>
    <name evidence="2" type="ORF">SLEP1_g17182</name>
</gene>
<evidence type="ECO:0000313" key="3">
    <source>
        <dbReference type="Proteomes" id="UP001054252"/>
    </source>
</evidence>
<dbReference type="SUPFAM" id="SSF81383">
    <property type="entry name" value="F-box domain"/>
    <property type="match status" value="1"/>
</dbReference>
<organism evidence="2 3">
    <name type="scientific">Rubroshorea leprosula</name>
    <dbReference type="NCBI Taxonomy" id="152421"/>
    <lineage>
        <taxon>Eukaryota</taxon>
        <taxon>Viridiplantae</taxon>
        <taxon>Streptophyta</taxon>
        <taxon>Embryophyta</taxon>
        <taxon>Tracheophyta</taxon>
        <taxon>Spermatophyta</taxon>
        <taxon>Magnoliopsida</taxon>
        <taxon>eudicotyledons</taxon>
        <taxon>Gunneridae</taxon>
        <taxon>Pentapetalae</taxon>
        <taxon>rosids</taxon>
        <taxon>malvids</taxon>
        <taxon>Malvales</taxon>
        <taxon>Dipterocarpaceae</taxon>
        <taxon>Rubroshorea</taxon>
    </lineage>
</organism>
<comment type="caution">
    <text evidence="2">The sequence shown here is derived from an EMBL/GenBank/DDBJ whole genome shotgun (WGS) entry which is preliminary data.</text>
</comment>
<keyword evidence="3" id="KW-1185">Reference proteome</keyword>
<dbReference type="NCBIfam" id="TIGR01640">
    <property type="entry name" value="F_box_assoc_1"/>
    <property type="match status" value="1"/>
</dbReference>
<reference evidence="2 3" key="1">
    <citation type="journal article" date="2021" name="Commun. Biol.">
        <title>The genome of Shorea leprosula (Dipterocarpaceae) highlights the ecological relevance of drought in aseasonal tropical rainforests.</title>
        <authorList>
            <person name="Ng K.K.S."/>
            <person name="Kobayashi M.J."/>
            <person name="Fawcett J.A."/>
            <person name="Hatakeyama M."/>
            <person name="Paape T."/>
            <person name="Ng C.H."/>
            <person name="Ang C.C."/>
            <person name="Tnah L.H."/>
            <person name="Lee C.T."/>
            <person name="Nishiyama T."/>
            <person name="Sese J."/>
            <person name="O'Brien M.J."/>
            <person name="Copetti D."/>
            <person name="Mohd Noor M.I."/>
            <person name="Ong R.C."/>
            <person name="Putra M."/>
            <person name="Sireger I.Z."/>
            <person name="Indrioko S."/>
            <person name="Kosugi Y."/>
            <person name="Izuno A."/>
            <person name="Isagi Y."/>
            <person name="Lee S.L."/>
            <person name="Shimizu K.K."/>
        </authorList>
    </citation>
    <scope>NUCLEOTIDE SEQUENCE [LARGE SCALE GENOMIC DNA]</scope>
    <source>
        <strain evidence="2">214</strain>
    </source>
</reference>
<dbReference type="InterPro" id="IPR017451">
    <property type="entry name" value="F-box-assoc_interact_dom"/>
</dbReference>
<accession>A0AAV5IX56</accession>
<dbReference type="Pfam" id="PF00646">
    <property type="entry name" value="F-box"/>
    <property type="match status" value="1"/>
</dbReference>
<dbReference type="InterPro" id="IPR036047">
    <property type="entry name" value="F-box-like_dom_sf"/>
</dbReference>
<dbReference type="PANTHER" id="PTHR35546:SF130">
    <property type="entry name" value="EXPRESSED PROTEIN"/>
    <property type="match status" value="1"/>
</dbReference>
<sequence>MSSSLQEYLSSADLIAGNDDLITEILLHVPAKFVIRLKLVSKRWLSLISDHNFLVRHNIKNAGSISGLIISYLQGRQVSPSCTYIPIDGNQESALALTREITFDHVPNSSFSKVLHSCNGLLLCWAQGHMEPAAHKFYVFNPTTNQFSTLPLPLIYDRSWTSFCLAYEPSKPTLYRVVCVQLCESFCNIQMYSSDTGVWEMSCNNGIDEFTSEFYHGVFWNGAIHWIGFSGHCYCFDVDQKCLQRMPSPLLPEDWNICHSHYFEESLGNLYFVAFDNTRSSNFIVFEMNRDYSGWFVKHQLNINTILPAFPDIAERYHGFDNVCISILLVVEIEGEGMKLVMYIHGEPGKVISYSFGDNAFKKLCDFGCYSGVPWWNAFKYIETSSCF</sequence>
<dbReference type="EMBL" id="BPVZ01000023">
    <property type="protein sequence ID" value="GKV05140.1"/>
    <property type="molecule type" value="Genomic_DNA"/>
</dbReference>
<dbReference type="Pfam" id="PF07734">
    <property type="entry name" value="FBA_1"/>
    <property type="match status" value="1"/>
</dbReference>
<dbReference type="InterPro" id="IPR006527">
    <property type="entry name" value="F-box-assoc_dom_typ1"/>
</dbReference>
<evidence type="ECO:0000313" key="2">
    <source>
        <dbReference type="EMBL" id="GKV05140.1"/>
    </source>
</evidence>
<proteinExistence type="predicted"/>
<dbReference type="SMART" id="SM00256">
    <property type="entry name" value="FBOX"/>
    <property type="match status" value="1"/>
</dbReference>
<dbReference type="AlphaFoldDB" id="A0AAV5IX56"/>
<feature type="domain" description="F-box" evidence="1">
    <location>
        <begin position="17"/>
        <end position="57"/>
    </location>
</feature>
<dbReference type="PANTHER" id="PTHR35546">
    <property type="entry name" value="F-BOX PROTEIN INTERACTION DOMAIN PROTEIN-RELATED"/>
    <property type="match status" value="1"/>
</dbReference>
<dbReference type="InterPro" id="IPR001810">
    <property type="entry name" value="F-box_dom"/>
</dbReference>
<dbReference type="InterPro" id="IPR055290">
    <property type="entry name" value="At3g26010-like"/>
</dbReference>
<evidence type="ECO:0000259" key="1">
    <source>
        <dbReference type="SMART" id="SM00256"/>
    </source>
</evidence>
<name>A0AAV5IX56_9ROSI</name>
<dbReference type="Proteomes" id="UP001054252">
    <property type="component" value="Unassembled WGS sequence"/>
</dbReference>